<gene>
    <name evidence="2" type="ORF">JWG45_15905</name>
</gene>
<evidence type="ECO:0000256" key="1">
    <source>
        <dbReference type="SAM" id="MobiDB-lite"/>
    </source>
</evidence>
<protein>
    <submittedName>
        <fullName evidence="2">Uncharacterized protein</fullName>
    </submittedName>
</protein>
<dbReference type="EMBL" id="JAFFPU010000063">
    <property type="protein sequence ID" value="MBM9578630.1"/>
    <property type="molecule type" value="Genomic_DNA"/>
</dbReference>
<reference evidence="2 3" key="1">
    <citation type="submission" date="2021-02" db="EMBL/GenBank/DDBJ databases">
        <title>Leptospira ainlahdjerensis sp. nov., Leptospira ainazelensis sp. nov., Leptospira abararensis sp. nov. and Leptospira chreensis sp. nov., four new species isolated from water sources in Algeria.</title>
        <authorList>
            <person name="Amara Korba A."/>
            <person name="Kainiu M."/>
            <person name="Vincent A.T."/>
            <person name="Mariet J.-F."/>
            <person name="Veyrier F.J."/>
            <person name="Goarant C."/>
            <person name="Picardeau M."/>
        </authorList>
    </citation>
    <scope>NUCLEOTIDE SEQUENCE [LARGE SCALE GENOMIC DNA]</scope>
    <source>
        <strain evidence="2 3">201903070</strain>
    </source>
</reference>
<feature type="region of interest" description="Disordered" evidence="1">
    <location>
        <begin position="95"/>
        <end position="114"/>
    </location>
</feature>
<keyword evidence="3" id="KW-1185">Reference proteome</keyword>
<organism evidence="2 3">
    <name type="scientific">Leptospira ainlahdjerensis</name>
    <dbReference type="NCBI Taxonomy" id="2810033"/>
    <lineage>
        <taxon>Bacteria</taxon>
        <taxon>Pseudomonadati</taxon>
        <taxon>Spirochaetota</taxon>
        <taxon>Spirochaetia</taxon>
        <taxon>Leptospirales</taxon>
        <taxon>Leptospiraceae</taxon>
        <taxon>Leptospira</taxon>
    </lineage>
</organism>
<proteinExistence type="predicted"/>
<name>A0ABS2UI63_9LEPT</name>
<accession>A0ABS2UI63</accession>
<dbReference type="Proteomes" id="UP000724686">
    <property type="component" value="Unassembled WGS sequence"/>
</dbReference>
<sequence length="114" mass="13009">MLLIEIGLGAHSLRFYEGCDYRMPAPLGKHNYEFIFNSFQGNSHKQSGKLIKTIDLPPNHSIRLNVSPAELPYPNPKDWTQKLMNENAYEIEITATVEPNPEPDEDKPCEIPKD</sequence>
<evidence type="ECO:0000313" key="3">
    <source>
        <dbReference type="Proteomes" id="UP000724686"/>
    </source>
</evidence>
<comment type="caution">
    <text evidence="2">The sequence shown here is derived from an EMBL/GenBank/DDBJ whole genome shotgun (WGS) entry which is preliminary data.</text>
</comment>
<evidence type="ECO:0000313" key="2">
    <source>
        <dbReference type="EMBL" id="MBM9578630.1"/>
    </source>
</evidence>